<organism evidence="1 2">
    <name type="scientific">Amniculicola lignicola CBS 123094</name>
    <dbReference type="NCBI Taxonomy" id="1392246"/>
    <lineage>
        <taxon>Eukaryota</taxon>
        <taxon>Fungi</taxon>
        <taxon>Dikarya</taxon>
        <taxon>Ascomycota</taxon>
        <taxon>Pezizomycotina</taxon>
        <taxon>Dothideomycetes</taxon>
        <taxon>Pleosporomycetidae</taxon>
        <taxon>Pleosporales</taxon>
        <taxon>Amniculicolaceae</taxon>
        <taxon>Amniculicola</taxon>
    </lineage>
</organism>
<proteinExistence type="predicted"/>
<dbReference type="Proteomes" id="UP000799779">
    <property type="component" value="Unassembled WGS sequence"/>
</dbReference>
<protein>
    <submittedName>
        <fullName evidence="1">Uncharacterized protein</fullName>
    </submittedName>
</protein>
<sequence>METTTEGNLVASTESGDEEALVRDEVHFFPTYGGLDVDNWEELRDQLPEDWQWDVEYHQIHSDADVPRGSWTCTPMEADVPKNVPLTIGGAPVVIPVEYQWPPLGGAVNPPPDPRPSSPLDCTAKLELDVIRDIFLTFGGSIGMYVLVNGLLQILVPEDFDTTWASSHLPHKYGGLKVCYITQSMDATMIPAKTETKSKAVQTTQTSTMSSIFSQLTGRPTHNVVSQPLQLNDFIEARMKSTLRKEKFAGRIGLRVAKDGESKLLMSSHVITEAILGRSHRPAIFRKEPYEVLERDWNEQVEIWAGNEKVGTIEKTFDPQAELYPEGFVHDLTVIKPLPSAVNILSSITSPIPDLGWLSRETWNCLRRQVTPLKILSDTDINRRSKTLKCAIPSEILVVGEGIFLRQSLPPTKPSRAQPREVWEHFISRALLYRVSPDFDPPDGHSGIALYGEGLREDGTTGPGIAGFQSFVQRSGPVQASFDMPEVPLNHRLKKGRVSFYGSFVVPEEIRKEYRIV</sequence>
<evidence type="ECO:0000313" key="2">
    <source>
        <dbReference type="Proteomes" id="UP000799779"/>
    </source>
</evidence>
<dbReference type="AlphaFoldDB" id="A0A6A5W7R1"/>
<keyword evidence="2" id="KW-1185">Reference proteome</keyword>
<dbReference type="EMBL" id="ML977621">
    <property type="protein sequence ID" value="KAF1996799.1"/>
    <property type="molecule type" value="Genomic_DNA"/>
</dbReference>
<gene>
    <name evidence="1" type="ORF">P154DRAFT_442654</name>
</gene>
<evidence type="ECO:0000313" key="1">
    <source>
        <dbReference type="EMBL" id="KAF1996799.1"/>
    </source>
</evidence>
<accession>A0A6A5W7R1</accession>
<name>A0A6A5W7R1_9PLEO</name>
<reference evidence="1" key="1">
    <citation type="journal article" date="2020" name="Stud. Mycol.">
        <title>101 Dothideomycetes genomes: a test case for predicting lifestyles and emergence of pathogens.</title>
        <authorList>
            <person name="Haridas S."/>
            <person name="Albert R."/>
            <person name="Binder M."/>
            <person name="Bloem J."/>
            <person name="Labutti K."/>
            <person name="Salamov A."/>
            <person name="Andreopoulos B."/>
            <person name="Baker S."/>
            <person name="Barry K."/>
            <person name="Bills G."/>
            <person name="Bluhm B."/>
            <person name="Cannon C."/>
            <person name="Castanera R."/>
            <person name="Culley D."/>
            <person name="Daum C."/>
            <person name="Ezra D."/>
            <person name="Gonzalez J."/>
            <person name="Henrissat B."/>
            <person name="Kuo A."/>
            <person name="Liang C."/>
            <person name="Lipzen A."/>
            <person name="Lutzoni F."/>
            <person name="Magnuson J."/>
            <person name="Mondo S."/>
            <person name="Nolan M."/>
            <person name="Ohm R."/>
            <person name="Pangilinan J."/>
            <person name="Park H.-J."/>
            <person name="Ramirez L."/>
            <person name="Alfaro M."/>
            <person name="Sun H."/>
            <person name="Tritt A."/>
            <person name="Yoshinaga Y."/>
            <person name="Zwiers L.-H."/>
            <person name="Turgeon B."/>
            <person name="Goodwin S."/>
            <person name="Spatafora J."/>
            <person name="Crous P."/>
            <person name="Grigoriev I."/>
        </authorList>
    </citation>
    <scope>NUCLEOTIDE SEQUENCE</scope>
    <source>
        <strain evidence="1">CBS 123094</strain>
    </source>
</reference>
<dbReference type="OrthoDB" id="5384519at2759"/>